<dbReference type="EC" id="6.1.1.23" evidence="7"/>
<protein>
    <recommendedName>
        <fullName evidence="7">Aspartate--tRNA(Asp/Asn) ligase</fullName>
        <ecNumber evidence="7">6.1.1.23</ecNumber>
    </recommendedName>
    <alternativeName>
        <fullName evidence="7">Aspartyl-tRNA synthetase</fullName>
        <shortName evidence="7">AspRS</shortName>
    </alternativeName>
    <alternativeName>
        <fullName evidence="7">Non-discriminating aspartyl-tRNA synthetase</fullName>
        <shortName evidence="7">ND-AspRS</shortName>
    </alternativeName>
</protein>
<proteinExistence type="inferred from homology"/>
<feature type="binding site" evidence="7">
    <location>
        <position position="489"/>
    </location>
    <ligand>
        <name>ATP</name>
        <dbReference type="ChEBI" id="CHEBI:30616"/>
    </ligand>
</feature>
<feature type="binding site" evidence="7">
    <location>
        <position position="227"/>
    </location>
    <ligand>
        <name>L-aspartate</name>
        <dbReference type="ChEBI" id="CHEBI:29991"/>
    </ligand>
</feature>
<feature type="binding site" evidence="7">
    <location>
        <begin position="541"/>
        <end position="544"/>
    </location>
    <ligand>
        <name>ATP</name>
        <dbReference type="ChEBI" id="CHEBI:30616"/>
    </ligand>
</feature>
<accession>V2Q916</accession>
<dbReference type="KEGG" id="msch:N508_000163"/>
<feature type="site" description="Important for tRNA non-discrimination" evidence="7">
    <location>
        <position position="89"/>
    </location>
</feature>
<evidence type="ECO:0000256" key="4">
    <source>
        <dbReference type="ARBA" id="ARBA00022840"/>
    </source>
</evidence>
<keyword evidence="4 7" id="KW-0067">ATP-binding</keyword>
<feature type="binding site" evidence="7">
    <location>
        <begin position="227"/>
        <end position="229"/>
    </location>
    <ligand>
        <name>ATP</name>
        <dbReference type="ChEBI" id="CHEBI:30616"/>
    </ligand>
</feature>
<feature type="region of interest" description="Aspartate" evidence="7">
    <location>
        <begin position="205"/>
        <end position="208"/>
    </location>
</feature>
<evidence type="ECO:0000256" key="6">
    <source>
        <dbReference type="ARBA" id="ARBA00023146"/>
    </source>
</evidence>
<comment type="function">
    <text evidence="7">Aspartyl-tRNA synthetase with relaxed tRNA specificity since it is able to aspartylate not only its cognate tRNA(Asp) but also tRNA(Asn). Reaction proceeds in two steps: L-aspartate is first activated by ATP to form Asp-AMP and then transferred to the acceptor end of tRNA(Asp/Asn).</text>
</comment>
<dbReference type="GO" id="GO:0003676">
    <property type="term" value="F:nucleic acid binding"/>
    <property type="evidence" value="ECO:0007669"/>
    <property type="project" value="InterPro"/>
</dbReference>
<dbReference type="eggNOG" id="COG0173">
    <property type="taxonomic scope" value="Bacteria"/>
</dbReference>
<comment type="catalytic activity">
    <reaction evidence="7">
        <text>tRNA(Asx) + L-aspartate + ATP = L-aspartyl-tRNA(Asx) + AMP + diphosphate</text>
        <dbReference type="Rhea" id="RHEA:18349"/>
        <dbReference type="Rhea" id="RHEA-COMP:9710"/>
        <dbReference type="Rhea" id="RHEA-COMP:9711"/>
        <dbReference type="ChEBI" id="CHEBI:29991"/>
        <dbReference type="ChEBI" id="CHEBI:30616"/>
        <dbReference type="ChEBI" id="CHEBI:33019"/>
        <dbReference type="ChEBI" id="CHEBI:78442"/>
        <dbReference type="ChEBI" id="CHEBI:78516"/>
        <dbReference type="ChEBI" id="CHEBI:456215"/>
        <dbReference type="EC" id="6.1.1.23"/>
    </reaction>
</comment>
<dbReference type="InterPro" id="IPR045864">
    <property type="entry name" value="aa-tRNA-synth_II/BPL/LPL"/>
</dbReference>
<dbReference type="InterPro" id="IPR047089">
    <property type="entry name" value="Asp-tRNA-ligase_1_N"/>
</dbReference>
<keyword evidence="5 7" id="KW-0648">Protein biosynthesis</keyword>
<dbReference type="GO" id="GO:0004815">
    <property type="term" value="F:aspartate-tRNA ligase activity"/>
    <property type="evidence" value="ECO:0007669"/>
    <property type="project" value="UniProtKB-UniRule"/>
</dbReference>
<evidence type="ECO:0000256" key="2">
    <source>
        <dbReference type="ARBA" id="ARBA00022598"/>
    </source>
</evidence>
<evidence type="ECO:0000256" key="7">
    <source>
        <dbReference type="HAMAP-Rule" id="MF_00044"/>
    </source>
</evidence>
<comment type="subcellular location">
    <subcellularLocation>
        <location evidence="7">Cytoplasm</location>
    </subcellularLocation>
</comment>
<dbReference type="Pfam" id="PF02938">
    <property type="entry name" value="GAD"/>
    <property type="match status" value="1"/>
</dbReference>
<keyword evidence="2 7" id="KW-0436">Ligase</keyword>
<dbReference type="EMBL" id="CP097562">
    <property type="protein sequence ID" value="USF23108.1"/>
    <property type="molecule type" value="Genomic_DNA"/>
</dbReference>
<comment type="subunit">
    <text evidence="7">Homodimer.</text>
</comment>
<comment type="similarity">
    <text evidence="1 7">Belongs to the class-II aminoacyl-tRNA synthetase family. Type 1 subfamily.</text>
</comment>
<dbReference type="PRINTS" id="PR01042">
    <property type="entry name" value="TRNASYNTHASP"/>
</dbReference>
<evidence type="ECO:0000256" key="5">
    <source>
        <dbReference type="ARBA" id="ARBA00022917"/>
    </source>
</evidence>
<evidence type="ECO:0000256" key="3">
    <source>
        <dbReference type="ARBA" id="ARBA00022741"/>
    </source>
</evidence>
<dbReference type="InterPro" id="IPR004524">
    <property type="entry name" value="Asp-tRNA-ligase_1"/>
</dbReference>
<dbReference type="InterPro" id="IPR012340">
    <property type="entry name" value="NA-bd_OB-fold"/>
</dbReference>
<dbReference type="RefSeq" id="WP_023276178.1">
    <property type="nucleotide sequence ID" value="NZ_CP097562.1"/>
</dbReference>
<feature type="binding site" evidence="7">
    <location>
        <position position="455"/>
    </location>
    <ligand>
        <name>L-aspartate</name>
        <dbReference type="ChEBI" id="CHEBI:29991"/>
    </ligand>
</feature>
<dbReference type="InterPro" id="IPR047090">
    <property type="entry name" value="AspRS_core"/>
</dbReference>
<dbReference type="GO" id="GO:0050560">
    <property type="term" value="F:aspartate-tRNA(Asn) ligase activity"/>
    <property type="evidence" value="ECO:0007669"/>
    <property type="project" value="UniProtKB-EC"/>
</dbReference>
<dbReference type="HAMAP" id="MF_00044">
    <property type="entry name" value="Asp_tRNA_synth_type1"/>
    <property type="match status" value="1"/>
</dbReference>
<keyword evidence="7" id="KW-0963">Cytoplasm</keyword>
<dbReference type="CDD" id="cd04317">
    <property type="entry name" value="EcAspRS_like_N"/>
    <property type="match status" value="1"/>
</dbReference>
<dbReference type="InterPro" id="IPR002312">
    <property type="entry name" value="Asp/Asn-tRNA-synth_IIb"/>
</dbReference>
<organism evidence="8 9">
    <name type="scientific">Mucispirillum schaedleri ASF457</name>
    <dbReference type="NCBI Taxonomy" id="1379858"/>
    <lineage>
        <taxon>Bacteria</taxon>
        <taxon>Pseudomonadati</taxon>
        <taxon>Deferribacterota</taxon>
        <taxon>Deferribacteres</taxon>
        <taxon>Deferribacterales</taxon>
        <taxon>Mucispirillaceae</taxon>
        <taxon>Mucispirillum</taxon>
    </lineage>
</organism>
<dbReference type="SUPFAM" id="SSF55261">
    <property type="entry name" value="GAD domain-like"/>
    <property type="match status" value="1"/>
</dbReference>
<dbReference type="GO" id="GO:0006422">
    <property type="term" value="P:aspartyl-tRNA aminoacylation"/>
    <property type="evidence" value="ECO:0007669"/>
    <property type="project" value="UniProtKB-UniRule"/>
</dbReference>
<reference evidence="8" key="1">
    <citation type="journal article" date="2014" name="Genome Announc.">
        <title>Draft genome sequences of the altered schaedler flora, a defined bacterial community from gnotobiotic mice.</title>
        <authorList>
            <person name="Wannemuehler M.J."/>
            <person name="Overstreet A.M."/>
            <person name="Ward D.V."/>
            <person name="Phillips G.J."/>
        </authorList>
    </citation>
    <scope>NUCLEOTIDE SEQUENCE</scope>
    <source>
        <strain evidence="8">ASF457</strain>
    </source>
</reference>
<dbReference type="OrthoDB" id="9802326at2"/>
<dbReference type="SUPFAM" id="SSF50249">
    <property type="entry name" value="Nucleic acid-binding proteins"/>
    <property type="match status" value="1"/>
</dbReference>
<name>V2Q916_9BACT</name>
<dbReference type="NCBIfam" id="TIGR00459">
    <property type="entry name" value="aspS_bact"/>
    <property type="match status" value="1"/>
</dbReference>
<dbReference type="InterPro" id="IPR029351">
    <property type="entry name" value="GAD_dom"/>
</dbReference>
<dbReference type="NCBIfam" id="NF001750">
    <property type="entry name" value="PRK00476.1"/>
    <property type="match status" value="1"/>
</dbReference>
<evidence type="ECO:0000313" key="9">
    <source>
        <dbReference type="Proteomes" id="UP000017429"/>
    </source>
</evidence>
<feature type="binding site" evidence="7">
    <location>
        <position position="236"/>
    </location>
    <ligand>
        <name>ATP</name>
        <dbReference type="ChEBI" id="CHEBI:30616"/>
    </ligand>
</feature>
<keyword evidence="6 7" id="KW-0030">Aminoacyl-tRNA synthetase</keyword>
<dbReference type="GO" id="GO:0005524">
    <property type="term" value="F:ATP binding"/>
    <property type="evidence" value="ECO:0007669"/>
    <property type="project" value="UniProtKB-UniRule"/>
</dbReference>
<dbReference type="CDD" id="cd00777">
    <property type="entry name" value="AspRS_core"/>
    <property type="match status" value="1"/>
</dbReference>
<sequence length="598" mass="67514">MLTNMADWRRTHSCGVLTDKNIDEEVLLMGWVQRRRDHGGVIFIDLRDREGITQIVLNESAPVARETGESVRNEYVIAVKGKVAARPDGMVNLNIKTGMIDVIVSEIKILNNALTPPFMIDEHTDAAEDVRLKYRYLDLRRPQLQKNIMMRNNITKSIREYMWANGFIDIETPFLGKSTPEGARDYLVPSRVNAGKFYALPQSPQQFKQLLMVGGFERYFQIVKCFRDEDLRADRQPEFTQLDIEMSFIDRNDIIDMIEGLIAKLFKDILDKDVQRPFPTIMYKDAMELYGHDAPDTRFGLHLKTINNMVENCQFKVFSDTVKNGGIVKAVNAKGAGKAFSRKVLDELGEYVVSLGAKGLAYIKINDDGIQSPLVKNLGEELTYEIIKVMEGQSGDIIFFGAGDENLVNLTMSKLRLKLGNLLGLINPKQYNLVWVLEFPLLEWSPEDKRYAAVHHPFTAPMDEDIANIDSNPKSVRAKAYDLVLNGSEIGGGSIRIHRSDIQQKMFERLGLGEEEIKEKFGYFVDALKYGTPPHGGIAFGIDRIASIFAGTESIRDVIAFPKTQKATDLMSGAPDYVEPKQLKELYIKSDISANKPV</sequence>
<dbReference type="Pfam" id="PF00152">
    <property type="entry name" value="tRNA-synt_2"/>
    <property type="match status" value="1"/>
</dbReference>
<dbReference type="PANTHER" id="PTHR22594:SF5">
    <property type="entry name" value="ASPARTATE--TRNA LIGASE, MITOCHONDRIAL"/>
    <property type="match status" value="1"/>
</dbReference>
<dbReference type="PROSITE" id="PS50862">
    <property type="entry name" value="AA_TRNA_LIGASE_II"/>
    <property type="match status" value="1"/>
</dbReference>
<feature type="site" description="Important for tRNA non-discrimination" evidence="7">
    <location>
        <position position="38"/>
    </location>
</feature>
<dbReference type="GO" id="GO:0005737">
    <property type="term" value="C:cytoplasm"/>
    <property type="evidence" value="ECO:0007669"/>
    <property type="project" value="UniProtKB-SubCell"/>
</dbReference>
<dbReference type="SUPFAM" id="SSF55681">
    <property type="entry name" value="Class II aaRS and biotin synthetases"/>
    <property type="match status" value="1"/>
</dbReference>
<reference evidence="8" key="2">
    <citation type="submission" date="2022-05" db="EMBL/GenBank/DDBJ databases">
        <authorList>
            <person name="Proctor A.L."/>
            <person name="Phillips G.J."/>
            <person name="Wannemuehler M.J."/>
        </authorList>
    </citation>
    <scope>NUCLEOTIDE SEQUENCE</scope>
    <source>
        <strain evidence="8">ASF457</strain>
    </source>
</reference>
<dbReference type="Pfam" id="PF01336">
    <property type="entry name" value="tRNA_anti-codon"/>
    <property type="match status" value="1"/>
</dbReference>
<evidence type="ECO:0000256" key="1">
    <source>
        <dbReference type="ARBA" id="ARBA00006303"/>
    </source>
</evidence>
<dbReference type="Gene3D" id="3.30.930.10">
    <property type="entry name" value="Bira Bifunctional Protein, Domain 2"/>
    <property type="match status" value="1"/>
</dbReference>
<evidence type="ECO:0000313" key="8">
    <source>
        <dbReference type="EMBL" id="USF23108.1"/>
    </source>
</evidence>
<dbReference type="PANTHER" id="PTHR22594">
    <property type="entry name" value="ASPARTYL/LYSYL-TRNA SYNTHETASE"/>
    <property type="match status" value="1"/>
</dbReference>
<dbReference type="Gene3D" id="3.30.1360.30">
    <property type="entry name" value="GAD-like domain"/>
    <property type="match status" value="1"/>
</dbReference>
<keyword evidence="3 7" id="KW-0547">Nucleotide-binding</keyword>
<dbReference type="InterPro" id="IPR004364">
    <property type="entry name" value="Aa-tRNA-synt_II"/>
</dbReference>
<feature type="binding site" evidence="7">
    <location>
        <position position="181"/>
    </location>
    <ligand>
        <name>L-aspartate</name>
        <dbReference type="ChEBI" id="CHEBI:29991"/>
    </ligand>
</feature>
<dbReference type="AlphaFoldDB" id="V2Q916"/>
<dbReference type="Gene3D" id="2.40.50.140">
    <property type="entry name" value="Nucleic acid-binding proteins"/>
    <property type="match status" value="1"/>
</dbReference>
<dbReference type="InterPro" id="IPR004365">
    <property type="entry name" value="NA-bd_OB_tRNA"/>
</dbReference>
<dbReference type="InterPro" id="IPR006195">
    <property type="entry name" value="aa-tRNA-synth_II"/>
</dbReference>
<feature type="binding site" evidence="7">
    <location>
        <position position="496"/>
    </location>
    <ligand>
        <name>L-aspartate</name>
        <dbReference type="ChEBI" id="CHEBI:29991"/>
    </ligand>
</feature>
<keyword evidence="9" id="KW-1185">Reference proteome</keyword>
<gene>
    <name evidence="7 8" type="primary">aspS</name>
    <name evidence="8" type="ORF">N508_000163</name>
</gene>
<dbReference type="Proteomes" id="UP000017429">
    <property type="component" value="Chromosome"/>
</dbReference>
<reference evidence="8" key="3">
    <citation type="submission" date="2022-06" db="EMBL/GenBank/DDBJ databases">
        <title>Resources to Facilitate Use of the Altered Schaedler Flora (ASF) Mouse Model to Study Microbiome Function.</title>
        <authorList>
            <person name="Proctor A."/>
            <person name="Parvinroo S."/>
            <person name="Richie T."/>
            <person name="Jia X."/>
            <person name="Lee S.T.M."/>
            <person name="Karp P.D."/>
            <person name="Paley S."/>
            <person name="Kostic A.D."/>
            <person name="Pierre J.F."/>
            <person name="Wannemuehler M.J."/>
            <person name="Phillips G.J."/>
        </authorList>
    </citation>
    <scope>NUCLEOTIDE SEQUENCE</scope>
    <source>
        <strain evidence="8">ASF457</strain>
    </source>
</reference>
<dbReference type="InterPro" id="IPR004115">
    <property type="entry name" value="GAD-like_sf"/>
</dbReference>